<accession>A0AAD6V4I3</accession>
<name>A0AAD6V4I3_9AGAR</name>
<dbReference type="SUPFAM" id="SSF47226">
    <property type="entry name" value="Histidine-containing phosphotransfer domain, HPT domain"/>
    <property type="match status" value="1"/>
</dbReference>
<protein>
    <recommendedName>
        <fullName evidence="2">HPt domain-containing protein</fullName>
    </recommendedName>
</protein>
<evidence type="ECO:0000259" key="2">
    <source>
        <dbReference type="Pfam" id="PF01627"/>
    </source>
</evidence>
<dbReference type="Proteomes" id="UP001219525">
    <property type="component" value="Unassembled WGS sequence"/>
</dbReference>
<dbReference type="Gene3D" id="1.20.120.160">
    <property type="entry name" value="HPT domain"/>
    <property type="match status" value="1"/>
</dbReference>
<dbReference type="EMBL" id="JARJCW010000053">
    <property type="protein sequence ID" value="KAJ7202798.1"/>
    <property type="molecule type" value="Genomic_DNA"/>
</dbReference>
<evidence type="ECO:0000256" key="1">
    <source>
        <dbReference type="SAM" id="MobiDB-lite"/>
    </source>
</evidence>
<organism evidence="3 4">
    <name type="scientific">Mycena pura</name>
    <dbReference type="NCBI Taxonomy" id="153505"/>
    <lineage>
        <taxon>Eukaryota</taxon>
        <taxon>Fungi</taxon>
        <taxon>Dikarya</taxon>
        <taxon>Basidiomycota</taxon>
        <taxon>Agaricomycotina</taxon>
        <taxon>Agaricomycetes</taxon>
        <taxon>Agaricomycetidae</taxon>
        <taxon>Agaricales</taxon>
        <taxon>Marasmiineae</taxon>
        <taxon>Mycenaceae</taxon>
        <taxon>Mycena</taxon>
    </lineage>
</organism>
<keyword evidence="4" id="KW-1185">Reference proteome</keyword>
<proteinExistence type="predicted"/>
<dbReference type="GO" id="GO:0000160">
    <property type="term" value="P:phosphorelay signal transduction system"/>
    <property type="evidence" value="ECO:0007669"/>
    <property type="project" value="InterPro"/>
</dbReference>
<feature type="region of interest" description="Disordered" evidence="1">
    <location>
        <begin position="179"/>
        <end position="221"/>
    </location>
</feature>
<dbReference type="AlphaFoldDB" id="A0AAD6V4I3"/>
<dbReference type="Pfam" id="PF01627">
    <property type="entry name" value="Hpt"/>
    <property type="match status" value="1"/>
</dbReference>
<feature type="compositionally biased region" description="Low complexity" evidence="1">
    <location>
        <begin position="181"/>
        <end position="208"/>
    </location>
</feature>
<sequence>MEQPSLHSQWRKMSRPPILELDDPGTHHAFSKNMIEVYFRQAVDAFSRLDAALCVPPPWPPDAHTYTPVFALARAHPLSAAENLTELVDCAHFLAGSSATLGVARVAAACSHIEAAKVAEDSGRGSGREAACAQIRVLLAEARTSYAVAEAWLRRWYAECGAGFDDEPAIVEPVMATGSMTSTPVPVPETTSESRASAAAAKPRATDAMPPLPLQPSIADR</sequence>
<gene>
    <name evidence="3" type="ORF">GGX14DRAFT_652878</name>
</gene>
<dbReference type="InterPro" id="IPR008207">
    <property type="entry name" value="Sig_transdc_His_kin_Hpt_dom"/>
</dbReference>
<feature type="domain" description="HPt" evidence="2">
    <location>
        <begin position="34"/>
        <end position="143"/>
    </location>
</feature>
<evidence type="ECO:0000313" key="4">
    <source>
        <dbReference type="Proteomes" id="UP001219525"/>
    </source>
</evidence>
<comment type="caution">
    <text evidence="3">The sequence shown here is derived from an EMBL/GenBank/DDBJ whole genome shotgun (WGS) entry which is preliminary data.</text>
</comment>
<reference evidence="3" key="1">
    <citation type="submission" date="2023-03" db="EMBL/GenBank/DDBJ databases">
        <title>Massive genome expansion in bonnet fungi (Mycena s.s.) driven by repeated elements and novel gene families across ecological guilds.</title>
        <authorList>
            <consortium name="Lawrence Berkeley National Laboratory"/>
            <person name="Harder C.B."/>
            <person name="Miyauchi S."/>
            <person name="Viragh M."/>
            <person name="Kuo A."/>
            <person name="Thoen E."/>
            <person name="Andreopoulos B."/>
            <person name="Lu D."/>
            <person name="Skrede I."/>
            <person name="Drula E."/>
            <person name="Henrissat B."/>
            <person name="Morin E."/>
            <person name="Kohler A."/>
            <person name="Barry K."/>
            <person name="LaButti K."/>
            <person name="Morin E."/>
            <person name="Salamov A."/>
            <person name="Lipzen A."/>
            <person name="Mereny Z."/>
            <person name="Hegedus B."/>
            <person name="Baldrian P."/>
            <person name="Stursova M."/>
            <person name="Weitz H."/>
            <person name="Taylor A."/>
            <person name="Grigoriev I.V."/>
            <person name="Nagy L.G."/>
            <person name="Martin F."/>
            <person name="Kauserud H."/>
        </authorList>
    </citation>
    <scope>NUCLEOTIDE SEQUENCE</scope>
    <source>
        <strain evidence="3">9144</strain>
    </source>
</reference>
<evidence type="ECO:0000313" key="3">
    <source>
        <dbReference type="EMBL" id="KAJ7202798.1"/>
    </source>
</evidence>
<dbReference type="InterPro" id="IPR036641">
    <property type="entry name" value="HPT_dom_sf"/>
</dbReference>